<dbReference type="InterPro" id="IPR023393">
    <property type="entry name" value="START-like_dom_sf"/>
</dbReference>
<keyword evidence="3" id="KW-1185">Reference proteome</keyword>
<dbReference type="RefSeq" id="WP_156742911.1">
    <property type="nucleotide sequence ID" value="NZ_CACRYJ010000060.1"/>
</dbReference>
<organism evidence="2 3">
    <name type="scientific">Occultella aeris</name>
    <dbReference type="NCBI Taxonomy" id="2761496"/>
    <lineage>
        <taxon>Bacteria</taxon>
        <taxon>Bacillati</taxon>
        <taxon>Actinomycetota</taxon>
        <taxon>Actinomycetes</taxon>
        <taxon>Micrococcales</taxon>
        <taxon>Ruaniaceae</taxon>
        <taxon>Occultella</taxon>
    </lineage>
</organism>
<dbReference type="Proteomes" id="UP000419743">
    <property type="component" value="Unassembled WGS sequence"/>
</dbReference>
<protein>
    <submittedName>
        <fullName evidence="2">Polyketide cyclase / dehydrase and lipid transport</fullName>
    </submittedName>
</protein>
<dbReference type="SUPFAM" id="SSF55961">
    <property type="entry name" value="Bet v1-like"/>
    <property type="match status" value="1"/>
</dbReference>
<dbReference type="AlphaFoldDB" id="A0A7M4DQ61"/>
<accession>A0A7M4DQ61</accession>
<dbReference type="Pfam" id="PF10604">
    <property type="entry name" value="Polyketide_cyc2"/>
    <property type="match status" value="1"/>
</dbReference>
<dbReference type="EMBL" id="CACRYJ010000060">
    <property type="protein sequence ID" value="VZO39605.1"/>
    <property type="molecule type" value="Genomic_DNA"/>
</dbReference>
<proteinExistence type="predicted"/>
<evidence type="ECO:0000256" key="1">
    <source>
        <dbReference type="SAM" id="MobiDB-lite"/>
    </source>
</evidence>
<sequence length="150" mass="16728">MSDDERIVTASKVVAAPAADIFELIADPARQPEWDGNDNLGHAPPGQRVRSVGDVFTMELTKGAVRENHVVEFEEGRRIAWNPAPPGEAPPGHLWRWELEPSDERTTLVRHTYDWTDLTDERRFDRARSTTAANLQASVDRLAALAEAFG</sequence>
<comment type="caution">
    <text evidence="2">The sequence shown here is derived from an EMBL/GenBank/DDBJ whole genome shotgun (WGS) entry which is preliminary data.</text>
</comment>
<dbReference type="InterPro" id="IPR019587">
    <property type="entry name" value="Polyketide_cyclase/dehydratase"/>
</dbReference>
<feature type="region of interest" description="Disordered" evidence="1">
    <location>
        <begin position="30"/>
        <end position="49"/>
    </location>
</feature>
<gene>
    <name evidence="2" type="ORF">HALOF300_04299</name>
</gene>
<evidence type="ECO:0000313" key="3">
    <source>
        <dbReference type="Proteomes" id="UP000419743"/>
    </source>
</evidence>
<reference evidence="2 3" key="1">
    <citation type="submission" date="2019-11" db="EMBL/GenBank/DDBJ databases">
        <authorList>
            <person name="Criscuolo A."/>
        </authorList>
    </citation>
    <scope>NUCLEOTIDE SEQUENCE [LARGE SCALE GENOMIC DNA]</scope>
    <source>
        <strain evidence="2">CIP111667</strain>
    </source>
</reference>
<dbReference type="Gene3D" id="3.30.530.20">
    <property type="match status" value="1"/>
</dbReference>
<name>A0A7M4DQ61_9MICO</name>
<evidence type="ECO:0000313" key="2">
    <source>
        <dbReference type="EMBL" id="VZO39605.1"/>
    </source>
</evidence>